<gene>
    <name evidence="1" type="ORF">LCGC14_2229350</name>
</gene>
<reference evidence="1" key="1">
    <citation type="journal article" date="2015" name="Nature">
        <title>Complex archaea that bridge the gap between prokaryotes and eukaryotes.</title>
        <authorList>
            <person name="Spang A."/>
            <person name="Saw J.H."/>
            <person name="Jorgensen S.L."/>
            <person name="Zaremba-Niedzwiedzka K."/>
            <person name="Martijn J."/>
            <person name="Lind A.E."/>
            <person name="van Eijk R."/>
            <person name="Schleper C."/>
            <person name="Guy L."/>
            <person name="Ettema T.J."/>
        </authorList>
    </citation>
    <scope>NUCLEOTIDE SEQUENCE</scope>
</reference>
<dbReference type="EMBL" id="LAZR01029956">
    <property type="protein sequence ID" value="KKL58047.1"/>
    <property type="molecule type" value="Genomic_DNA"/>
</dbReference>
<dbReference type="AlphaFoldDB" id="A0A0F9G3X7"/>
<evidence type="ECO:0008006" key="2">
    <source>
        <dbReference type="Google" id="ProtNLM"/>
    </source>
</evidence>
<proteinExistence type="predicted"/>
<sequence length="56" mass="6441">MIKLKDFIDLKKQGYCNNTVLKILKAAIKCPNCKRQGLTEYNDGSFSCNFCDYDVE</sequence>
<organism evidence="1">
    <name type="scientific">marine sediment metagenome</name>
    <dbReference type="NCBI Taxonomy" id="412755"/>
    <lineage>
        <taxon>unclassified sequences</taxon>
        <taxon>metagenomes</taxon>
        <taxon>ecological metagenomes</taxon>
    </lineage>
</organism>
<comment type="caution">
    <text evidence="1">The sequence shown here is derived from an EMBL/GenBank/DDBJ whole genome shotgun (WGS) entry which is preliminary data.</text>
</comment>
<accession>A0A0F9G3X7</accession>
<protein>
    <recommendedName>
        <fullName evidence="2">Transposase zinc-ribbon domain-containing protein</fullName>
    </recommendedName>
</protein>
<name>A0A0F9G3X7_9ZZZZ</name>
<evidence type="ECO:0000313" key="1">
    <source>
        <dbReference type="EMBL" id="KKL58047.1"/>
    </source>
</evidence>